<name>A0A6A6MUU7_HEVBR</name>
<dbReference type="PANTHER" id="PTHR10201">
    <property type="entry name" value="MATRIX METALLOPROTEINASE"/>
    <property type="match status" value="1"/>
</dbReference>
<dbReference type="GO" id="GO:0031012">
    <property type="term" value="C:extracellular matrix"/>
    <property type="evidence" value="ECO:0007669"/>
    <property type="project" value="InterPro"/>
</dbReference>
<feature type="binding site" evidence="6">
    <location>
        <position position="96"/>
    </location>
    <ligand>
        <name>Ca(2+)</name>
        <dbReference type="ChEBI" id="CHEBI:29108"/>
        <label>1</label>
    </ligand>
</feature>
<keyword evidence="9" id="KW-1185">Reference proteome</keyword>
<evidence type="ECO:0000256" key="6">
    <source>
        <dbReference type="PIRSR" id="PIRSR621190-2"/>
    </source>
</evidence>
<dbReference type="InterPro" id="IPR024079">
    <property type="entry name" value="MetalloPept_cat_dom_sf"/>
</dbReference>
<evidence type="ECO:0000313" key="8">
    <source>
        <dbReference type="EMBL" id="KAF2316198.1"/>
    </source>
</evidence>
<comment type="caution">
    <text evidence="8">The sequence shown here is derived from an EMBL/GenBank/DDBJ whole genome shotgun (WGS) entry which is preliminary data.</text>
</comment>
<dbReference type="CDD" id="cd04278">
    <property type="entry name" value="ZnMc_MMP"/>
    <property type="match status" value="1"/>
</dbReference>
<feature type="binding site" evidence="6">
    <location>
        <position position="68"/>
    </location>
    <ligand>
        <name>Zn(2+)</name>
        <dbReference type="ChEBI" id="CHEBI:29105"/>
        <label>1</label>
    </ligand>
</feature>
<evidence type="ECO:0000256" key="4">
    <source>
        <dbReference type="ARBA" id="ARBA00022833"/>
    </source>
</evidence>
<dbReference type="InterPro" id="IPR001818">
    <property type="entry name" value="Pept_M10_metallopeptidase"/>
</dbReference>
<keyword evidence="1" id="KW-0645">Protease</keyword>
<keyword evidence="4 6" id="KW-0862">Zinc</keyword>
<feature type="active site" evidence="5">
    <location>
        <position position="113"/>
    </location>
</feature>
<feature type="binding site" evidence="6">
    <location>
        <position position="91"/>
    </location>
    <ligand>
        <name>Zn(2+)</name>
        <dbReference type="ChEBI" id="CHEBI:29105"/>
        <label>1</label>
    </ligand>
</feature>
<comment type="cofactor">
    <cofactor evidence="6">
        <name>Zn(2+)</name>
        <dbReference type="ChEBI" id="CHEBI:29105"/>
    </cofactor>
    <text evidence="6">Binds 2 Zn(2+) ions per subunit.</text>
</comment>
<dbReference type="Pfam" id="PF00413">
    <property type="entry name" value="Peptidase_M10"/>
    <property type="match status" value="1"/>
</dbReference>
<feature type="binding site" evidence="6">
    <location>
        <position position="116"/>
    </location>
    <ligand>
        <name>Zn(2+)</name>
        <dbReference type="ChEBI" id="CHEBI:29105"/>
        <label>2</label>
        <note>catalytic</note>
    </ligand>
</feature>
<feature type="binding site" evidence="6">
    <location>
        <position position="74"/>
    </location>
    <ligand>
        <name>Ca(2+)</name>
        <dbReference type="ChEBI" id="CHEBI:29108"/>
        <label>3</label>
    </ligand>
</feature>
<dbReference type="InterPro" id="IPR033739">
    <property type="entry name" value="M10A_MMP"/>
</dbReference>
<gene>
    <name evidence="8" type="ORF">GH714_041539</name>
</gene>
<dbReference type="InterPro" id="IPR021190">
    <property type="entry name" value="Pept_M10A"/>
</dbReference>
<dbReference type="GO" id="GO:0008270">
    <property type="term" value="F:zinc ion binding"/>
    <property type="evidence" value="ECO:0007669"/>
    <property type="project" value="InterPro"/>
</dbReference>
<evidence type="ECO:0000256" key="3">
    <source>
        <dbReference type="ARBA" id="ARBA00022801"/>
    </source>
</evidence>
<feature type="binding site" evidence="6">
    <location>
        <position position="96"/>
    </location>
    <ligand>
        <name>Ca(2+)</name>
        <dbReference type="ChEBI" id="CHEBI:29108"/>
        <label>3</label>
    </ligand>
</feature>
<comment type="cofactor">
    <cofactor evidence="6">
        <name>Ca(2+)</name>
        <dbReference type="ChEBI" id="CHEBI:29108"/>
    </cofactor>
    <text evidence="6">Can bind about 5 Ca(2+) ions per subunit.</text>
</comment>
<feature type="binding site" evidence="6">
    <location>
        <position position="112"/>
    </location>
    <ligand>
        <name>Zn(2+)</name>
        <dbReference type="ChEBI" id="CHEBI:29105"/>
        <label>2</label>
        <note>catalytic</note>
    </ligand>
</feature>
<dbReference type="GO" id="GO:0004222">
    <property type="term" value="F:metalloendopeptidase activity"/>
    <property type="evidence" value="ECO:0007669"/>
    <property type="project" value="InterPro"/>
</dbReference>
<dbReference type="Proteomes" id="UP000467840">
    <property type="component" value="Chromosome 15"/>
</dbReference>
<dbReference type="PRINTS" id="PR00138">
    <property type="entry name" value="MATRIXIN"/>
</dbReference>
<feature type="binding site" evidence="6">
    <location>
        <position position="81"/>
    </location>
    <ligand>
        <name>Zn(2+)</name>
        <dbReference type="ChEBI" id="CHEBI:29105"/>
        <label>1</label>
    </ligand>
</feature>
<protein>
    <recommendedName>
        <fullName evidence="7">Peptidase metallopeptidase domain-containing protein</fullName>
    </recommendedName>
</protein>
<evidence type="ECO:0000313" key="9">
    <source>
        <dbReference type="Proteomes" id="UP000467840"/>
    </source>
</evidence>
<keyword evidence="6" id="KW-0106">Calcium</keyword>
<dbReference type="SUPFAM" id="SSF55486">
    <property type="entry name" value="Metalloproteases ('zincins'), catalytic domain"/>
    <property type="match status" value="1"/>
</dbReference>
<evidence type="ECO:0000256" key="5">
    <source>
        <dbReference type="PIRSR" id="PIRSR621190-1"/>
    </source>
</evidence>
<sequence length="132" mass="14837">MQKWLPSEHDLTHRFQSDVQVIDEQVLRSVCSNAFQKWADVTKFTFQEAPAGSPANIIIGFYRGTHNDNNPVDGRGNTLAHAFPPRDRRFHYDADESCPSTNEVDLESVAIHEIGHLLGLGHSQDQNAIIKT</sequence>
<dbReference type="PANTHER" id="PTHR10201:SF268">
    <property type="entry name" value="PEPTIDASE METALLOPEPTIDASE DOMAIN-CONTAINING PROTEIN"/>
    <property type="match status" value="1"/>
</dbReference>
<evidence type="ECO:0000259" key="7">
    <source>
        <dbReference type="SMART" id="SM00235"/>
    </source>
</evidence>
<evidence type="ECO:0000256" key="2">
    <source>
        <dbReference type="ARBA" id="ARBA00022723"/>
    </source>
</evidence>
<feature type="domain" description="Peptidase metallopeptidase" evidence="7">
    <location>
        <begin position="2"/>
        <end position="132"/>
    </location>
</feature>
<dbReference type="SMART" id="SM00235">
    <property type="entry name" value="ZnMc"/>
    <property type="match status" value="1"/>
</dbReference>
<feature type="binding site" evidence="6">
    <location>
        <position position="73"/>
    </location>
    <ligand>
        <name>Ca(2+)</name>
        <dbReference type="ChEBI" id="CHEBI:29108"/>
        <label>3</label>
    </ligand>
</feature>
<feature type="binding site" evidence="6">
    <location>
        <position position="122"/>
    </location>
    <ligand>
        <name>Zn(2+)</name>
        <dbReference type="ChEBI" id="CHEBI:29105"/>
        <label>2</label>
        <note>catalytic</note>
    </ligand>
</feature>
<feature type="binding site" evidence="6">
    <location>
        <position position="66"/>
    </location>
    <ligand>
        <name>Zn(2+)</name>
        <dbReference type="ChEBI" id="CHEBI:29105"/>
        <label>1</label>
    </ligand>
</feature>
<keyword evidence="3" id="KW-0378">Hydrolase</keyword>
<dbReference type="GO" id="GO:0030198">
    <property type="term" value="P:extracellular matrix organization"/>
    <property type="evidence" value="ECO:0007669"/>
    <property type="project" value="TreeGrafter"/>
</dbReference>
<dbReference type="AlphaFoldDB" id="A0A6A6MUU7"/>
<reference evidence="8 9" key="1">
    <citation type="journal article" date="2020" name="Mol. Plant">
        <title>The Chromosome-Based Rubber Tree Genome Provides New Insights into Spurge Genome Evolution and Rubber Biosynthesis.</title>
        <authorList>
            <person name="Liu J."/>
            <person name="Shi C."/>
            <person name="Shi C.C."/>
            <person name="Li W."/>
            <person name="Zhang Q.J."/>
            <person name="Zhang Y."/>
            <person name="Li K."/>
            <person name="Lu H.F."/>
            <person name="Shi C."/>
            <person name="Zhu S.T."/>
            <person name="Xiao Z.Y."/>
            <person name="Nan H."/>
            <person name="Yue Y."/>
            <person name="Zhu X.G."/>
            <person name="Wu Y."/>
            <person name="Hong X.N."/>
            <person name="Fan G.Y."/>
            <person name="Tong Y."/>
            <person name="Zhang D."/>
            <person name="Mao C.L."/>
            <person name="Liu Y.L."/>
            <person name="Hao S.J."/>
            <person name="Liu W.Q."/>
            <person name="Lv M.Q."/>
            <person name="Zhang H.B."/>
            <person name="Liu Y."/>
            <person name="Hu-Tang G.R."/>
            <person name="Wang J.P."/>
            <person name="Wang J.H."/>
            <person name="Sun Y.H."/>
            <person name="Ni S.B."/>
            <person name="Chen W.B."/>
            <person name="Zhang X.C."/>
            <person name="Jiao Y.N."/>
            <person name="Eichler E.E."/>
            <person name="Li G.H."/>
            <person name="Liu X."/>
            <person name="Gao L.Z."/>
        </authorList>
    </citation>
    <scope>NUCLEOTIDE SEQUENCE [LARGE SCALE GENOMIC DNA]</scope>
    <source>
        <strain evidence="9">cv. GT1</strain>
        <tissue evidence="8">Leaf</tissue>
    </source>
</reference>
<dbReference type="InterPro" id="IPR006026">
    <property type="entry name" value="Peptidase_Metallo"/>
</dbReference>
<dbReference type="GO" id="GO:0030574">
    <property type="term" value="P:collagen catabolic process"/>
    <property type="evidence" value="ECO:0007669"/>
    <property type="project" value="TreeGrafter"/>
</dbReference>
<proteinExistence type="predicted"/>
<organism evidence="8 9">
    <name type="scientific">Hevea brasiliensis</name>
    <name type="common">Para rubber tree</name>
    <name type="synonym">Siphonia brasiliensis</name>
    <dbReference type="NCBI Taxonomy" id="3981"/>
    <lineage>
        <taxon>Eukaryota</taxon>
        <taxon>Viridiplantae</taxon>
        <taxon>Streptophyta</taxon>
        <taxon>Embryophyta</taxon>
        <taxon>Tracheophyta</taxon>
        <taxon>Spermatophyta</taxon>
        <taxon>Magnoliopsida</taxon>
        <taxon>eudicotyledons</taxon>
        <taxon>Gunneridae</taxon>
        <taxon>Pentapetalae</taxon>
        <taxon>rosids</taxon>
        <taxon>fabids</taxon>
        <taxon>Malpighiales</taxon>
        <taxon>Euphorbiaceae</taxon>
        <taxon>Crotonoideae</taxon>
        <taxon>Micrandreae</taxon>
        <taxon>Hevea</taxon>
    </lineage>
</organism>
<accession>A0A6A6MUU7</accession>
<evidence type="ECO:0000256" key="1">
    <source>
        <dbReference type="ARBA" id="ARBA00022670"/>
    </source>
</evidence>
<dbReference type="EMBL" id="JAAGAX010000005">
    <property type="protein sequence ID" value="KAF2316198.1"/>
    <property type="molecule type" value="Genomic_DNA"/>
</dbReference>
<keyword evidence="2 6" id="KW-0479">Metal-binding</keyword>
<dbReference type="Gene3D" id="3.40.390.10">
    <property type="entry name" value="Collagenase (Catalytic Domain)"/>
    <property type="match status" value="1"/>
</dbReference>
<feature type="binding site" evidence="6">
    <location>
        <position position="93"/>
    </location>
    <ligand>
        <name>Ca(2+)</name>
        <dbReference type="ChEBI" id="CHEBI:29108"/>
        <label>3</label>
    </ligand>
</feature>
<dbReference type="GO" id="GO:0006508">
    <property type="term" value="P:proteolysis"/>
    <property type="evidence" value="ECO:0007669"/>
    <property type="project" value="UniProtKB-KW"/>
</dbReference>